<dbReference type="Proteomes" id="UP001523216">
    <property type="component" value="Unassembled WGS sequence"/>
</dbReference>
<keyword evidence="3" id="KW-1185">Reference proteome</keyword>
<name>A0ABT0XXR8_9ACTN</name>
<evidence type="ECO:0000313" key="3">
    <source>
        <dbReference type="Proteomes" id="UP001523216"/>
    </source>
</evidence>
<feature type="transmembrane region" description="Helical" evidence="1">
    <location>
        <begin position="39"/>
        <end position="56"/>
    </location>
</feature>
<feature type="transmembrane region" description="Helical" evidence="1">
    <location>
        <begin position="68"/>
        <end position="86"/>
    </location>
</feature>
<keyword evidence="1" id="KW-1133">Transmembrane helix</keyword>
<gene>
    <name evidence="2" type="ORF">LXN57_12620</name>
</gene>
<reference evidence="2 3" key="1">
    <citation type="submission" date="2022-06" db="EMBL/GenBank/DDBJ databases">
        <title>Actinoplanes abujensis sp. nov., isolated from Nigerian arid soil.</title>
        <authorList>
            <person name="Ding P."/>
        </authorList>
    </citation>
    <scope>NUCLEOTIDE SEQUENCE [LARGE SCALE GENOMIC DNA]</scope>
    <source>
        <strain evidence="3">TRM88002</strain>
    </source>
</reference>
<accession>A0ABT0XXR8</accession>
<evidence type="ECO:0000256" key="1">
    <source>
        <dbReference type="SAM" id="Phobius"/>
    </source>
</evidence>
<comment type="caution">
    <text evidence="2">The sequence shown here is derived from an EMBL/GenBank/DDBJ whole genome shotgun (WGS) entry which is preliminary data.</text>
</comment>
<keyword evidence="1" id="KW-0812">Transmembrane</keyword>
<keyword evidence="1" id="KW-0472">Membrane</keyword>
<dbReference type="RefSeq" id="WP_251798246.1">
    <property type="nucleotide sequence ID" value="NZ_JAMQOL010000015.1"/>
</dbReference>
<organism evidence="2 3">
    <name type="scientific">Paractinoplanes hotanensis</name>
    <dbReference type="NCBI Taxonomy" id="2906497"/>
    <lineage>
        <taxon>Bacteria</taxon>
        <taxon>Bacillati</taxon>
        <taxon>Actinomycetota</taxon>
        <taxon>Actinomycetes</taxon>
        <taxon>Micromonosporales</taxon>
        <taxon>Micromonosporaceae</taxon>
        <taxon>Paractinoplanes</taxon>
    </lineage>
</organism>
<sequence length="117" mass="12945">MTTEDVRLPRTDQGFAERMAYACQKDPAEIARRVRVRRVVTALTMGWAVIVPILVGYGVTGREREPEIISIAALLTVTLPFLAAVIATHGRRFGLGSVYVILTLLMVLPAIWVAQLR</sequence>
<dbReference type="EMBL" id="JAMQOL010000015">
    <property type="protein sequence ID" value="MCM4078410.1"/>
    <property type="molecule type" value="Genomic_DNA"/>
</dbReference>
<proteinExistence type="predicted"/>
<evidence type="ECO:0000313" key="2">
    <source>
        <dbReference type="EMBL" id="MCM4078410.1"/>
    </source>
</evidence>
<protein>
    <submittedName>
        <fullName evidence="2">Uncharacterized protein</fullName>
    </submittedName>
</protein>
<feature type="transmembrane region" description="Helical" evidence="1">
    <location>
        <begin position="93"/>
        <end position="114"/>
    </location>
</feature>